<comment type="caution">
    <text evidence="2">The sequence shown here is derived from an EMBL/GenBank/DDBJ whole genome shotgun (WGS) entry which is preliminary data.</text>
</comment>
<dbReference type="Pfam" id="PF13460">
    <property type="entry name" value="NAD_binding_10"/>
    <property type="match status" value="1"/>
</dbReference>
<accession>A0ABS8BEM7</accession>
<evidence type="ECO:0000313" key="2">
    <source>
        <dbReference type="EMBL" id="MCB5183052.1"/>
    </source>
</evidence>
<dbReference type="Gene3D" id="3.40.50.720">
    <property type="entry name" value="NAD(P)-binding Rossmann-like Domain"/>
    <property type="match status" value="1"/>
</dbReference>
<organism evidence="2 3">
    <name type="scientific">Streptomyces antimicrobicus</name>
    <dbReference type="NCBI Taxonomy" id="2883108"/>
    <lineage>
        <taxon>Bacteria</taxon>
        <taxon>Bacillati</taxon>
        <taxon>Actinomycetota</taxon>
        <taxon>Actinomycetes</taxon>
        <taxon>Kitasatosporales</taxon>
        <taxon>Streptomycetaceae</taxon>
        <taxon>Streptomyces</taxon>
    </lineage>
</organism>
<evidence type="ECO:0000313" key="3">
    <source>
        <dbReference type="Proteomes" id="UP001199054"/>
    </source>
</evidence>
<reference evidence="2 3" key="1">
    <citation type="submission" date="2021-10" db="EMBL/GenBank/DDBJ databases">
        <title>Streptomyces sp. strain SMC 277, a novel streptomycete isolated from soil.</title>
        <authorList>
            <person name="Chanama M."/>
        </authorList>
    </citation>
    <scope>NUCLEOTIDE SEQUENCE [LARGE SCALE GENOMIC DNA]</scope>
    <source>
        <strain evidence="2 3">SMC 277</strain>
    </source>
</reference>
<dbReference type="PANTHER" id="PTHR43355">
    <property type="entry name" value="FLAVIN REDUCTASE (NADPH)"/>
    <property type="match status" value="1"/>
</dbReference>
<dbReference type="Proteomes" id="UP001199054">
    <property type="component" value="Unassembled WGS sequence"/>
</dbReference>
<dbReference type="SUPFAM" id="SSF51735">
    <property type="entry name" value="NAD(P)-binding Rossmann-fold domains"/>
    <property type="match status" value="1"/>
</dbReference>
<gene>
    <name evidence="2" type="ORF">LG632_27315</name>
</gene>
<sequence length="213" mass="21932">MKIVLFGATGMIGTRIAAEALSRGHEVTAVSRSGRVPEAATGATGVAGDAADAQAVAELAAGHDAVVSAVSPPRDGSNPLEPFTALYEALLKGVRAAGVERLAVVGGAGSLLVAEDTKLVHTPGFPEVYKNEALTHDAVLTSLRTVDDLDWVYVSPAAEIAPGERTGTFRLGGDWLLSDADGNSRISAEDYAVAFVDELEQGATSKARITVAY</sequence>
<dbReference type="InterPro" id="IPR051606">
    <property type="entry name" value="Polyketide_Oxido-like"/>
</dbReference>
<keyword evidence="3" id="KW-1185">Reference proteome</keyword>
<dbReference type="InterPro" id="IPR036291">
    <property type="entry name" value="NAD(P)-bd_dom_sf"/>
</dbReference>
<name>A0ABS8BEM7_9ACTN</name>
<proteinExistence type="predicted"/>
<dbReference type="EMBL" id="JAJAUY010000171">
    <property type="protein sequence ID" value="MCB5183052.1"/>
    <property type="molecule type" value="Genomic_DNA"/>
</dbReference>
<dbReference type="PANTHER" id="PTHR43355:SF2">
    <property type="entry name" value="FLAVIN REDUCTASE (NADPH)"/>
    <property type="match status" value="1"/>
</dbReference>
<protein>
    <submittedName>
        <fullName evidence="2">NAD(P)-dependent oxidoreductase</fullName>
    </submittedName>
</protein>
<dbReference type="InterPro" id="IPR016040">
    <property type="entry name" value="NAD(P)-bd_dom"/>
</dbReference>
<feature type="domain" description="NAD(P)-binding" evidence="1">
    <location>
        <begin position="7"/>
        <end position="197"/>
    </location>
</feature>
<evidence type="ECO:0000259" key="1">
    <source>
        <dbReference type="Pfam" id="PF13460"/>
    </source>
</evidence>
<dbReference type="RefSeq" id="WP_226730224.1">
    <property type="nucleotide sequence ID" value="NZ_JAJAUY010000171.1"/>
</dbReference>